<dbReference type="EMBL" id="AOIP01000052">
    <property type="protein sequence ID" value="ELZ00664.1"/>
    <property type="molecule type" value="Genomic_DNA"/>
</dbReference>
<protein>
    <submittedName>
        <fullName evidence="2">UbiE/COQ5 family methyltransferase</fullName>
    </submittedName>
</protein>
<dbReference type="PANTHER" id="PTHR44068:SF11">
    <property type="entry name" value="GERANYL DIPHOSPHATE 2-C-METHYLTRANSFERASE"/>
    <property type="match status" value="1"/>
</dbReference>
<proteinExistence type="predicted"/>
<gene>
    <name evidence="2" type="ORF">C480_18712</name>
</gene>
<dbReference type="Gene3D" id="3.40.50.150">
    <property type="entry name" value="Vaccinia Virus protein VP39"/>
    <property type="match status" value="1"/>
</dbReference>
<dbReference type="GO" id="GO:0032259">
    <property type="term" value="P:methylation"/>
    <property type="evidence" value="ECO:0007669"/>
    <property type="project" value="UniProtKB-KW"/>
</dbReference>
<dbReference type="SUPFAM" id="SSF53335">
    <property type="entry name" value="S-adenosyl-L-methionine-dependent methyltransferases"/>
    <property type="match status" value="1"/>
</dbReference>
<dbReference type="Proteomes" id="UP000011591">
    <property type="component" value="Unassembled WGS sequence"/>
</dbReference>
<dbReference type="PANTHER" id="PTHR44068">
    <property type="entry name" value="ZGC:194242"/>
    <property type="match status" value="1"/>
</dbReference>
<dbReference type="InterPro" id="IPR029063">
    <property type="entry name" value="SAM-dependent_MTases_sf"/>
</dbReference>
<keyword evidence="2" id="KW-0808">Transferase</keyword>
<evidence type="ECO:0000313" key="2">
    <source>
        <dbReference type="EMBL" id="ELZ00664.1"/>
    </source>
</evidence>
<accession>M0ATG1</accession>
<reference evidence="2 3" key="1">
    <citation type="journal article" date="2014" name="PLoS Genet.">
        <title>Phylogenetically driven sequencing of extremely halophilic archaea reveals strategies for static and dynamic osmo-response.</title>
        <authorList>
            <person name="Becker E.A."/>
            <person name="Seitzer P.M."/>
            <person name="Tritt A."/>
            <person name="Larsen D."/>
            <person name="Krusor M."/>
            <person name="Yao A.I."/>
            <person name="Wu D."/>
            <person name="Madern D."/>
            <person name="Eisen J.A."/>
            <person name="Darling A.E."/>
            <person name="Facciotti M.T."/>
        </authorList>
    </citation>
    <scope>NUCLEOTIDE SEQUENCE [LARGE SCALE GENOMIC DNA]</scope>
    <source>
        <strain evidence="2 3">DSM 13077</strain>
    </source>
</reference>
<dbReference type="Pfam" id="PF13847">
    <property type="entry name" value="Methyltransf_31"/>
    <property type="match status" value="1"/>
</dbReference>
<sequence>MNSGTEAIAHHSNDDVREYYAECHSAYKKRWEREGHRSIHYGYFDQEHTDHSEAIPNMKRNIAERVGIEPGDRILDAGCGIGETATWLAKEYNVDVVGINISEMQLGLARNMAEDRNVEDHIEFRFDDFTQMDTIEDQSFDVVWGLESVCYAENKRDFLEQAARALTNGGHLAVADGFLTNPLESLTQQERRNLWRWLNGWKVPNLAYLGKFLDHLSDLNFSEISADDISKNVMPSSKSLYKFSLWGYPLTKLMQIAGMRNQVQTDNVAACYYQGQTLRDHIWAYNIVTAKIDQSAPSS</sequence>
<organism evidence="2 3">
    <name type="scientific">Natrialba aegyptia DSM 13077</name>
    <dbReference type="NCBI Taxonomy" id="1227491"/>
    <lineage>
        <taxon>Archaea</taxon>
        <taxon>Methanobacteriati</taxon>
        <taxon>Methanobacteriota</taxon>
        <taxon>Stenosarchaea group</taxon>
        <taxon>Halobacteria</taxon>
        <taxon>Halobacteriales</taxon>
        <taxon>Natrialbaceae</taxon>
        <taxon>Natrialba</taxon>
    </lineage>
</organism>
<dbReference type="CDD" id="cd02440">
    <property type="entry name" value="AdoMet_MTases"/>
    <property type="match status" value="1"/>
</dbReference>
<comment type="caution">
    <text evidence="2">The sequence shown here is derived from an EMBL/GenBank/DDBJ whole genome shotgun (WGS) entry which is preliminary data.</text>
</comment>
<feature type="domain" description="Methyltransferase" evidence="1">
    <location>
        <begin position="69"/>
        <end position="193"/>
    </location>
</feature>
<name>M0ATG1_9EURY</name>
<keyword evidence="3" id="KW-1185">Reference proteome</keyword>
<evidence type="ECO:0000259" key="1">
    <source>
        <dbReference type="Pfam" id="PF13847"/>
    </source>
</evidence>
<keyword evidence="2" id="KW-0489">Methyltransferase</keyword>
<dbReference type="InterPro" id="IPR025714">
    <property type="entry name" value="Methyltranfer_dom"/>
</dbReference>
<dbReference type="InterPro" id="IPR050447">
    <property type="entry name" value="Erg6_SMT_methyltransf"/>
</dbReference>
<evidence type="ECO:0000313" key="3">
    <source>
        <dbReference type="Proteomes" id="UP000011591"/>
    </source>
</evidence>
<dbReference type="AlphaFoldDB" id="M0ATG1"/>
<dbReference type="GO" id="GO:0008168">
    <property type="term" value="F:methyltransferase activity"/>
    <property type="evidence" value="ECO:0007669"/>
    <property type="project" value="UniProtKB-KW"/>
</dbReference>